<feature type="transmembrane region" description="Helical" evidence="2">
    <location>
        <begin position="179"/>
        <end position="201"/>
    </location>
</feature>
<evidence type="ECO:0000256" key="2">
    <source>
        <dbReference type="SAM" id="Phobius"/>
    </source>
</evidence>
<dbReference type="Proteomes" id="UP000233837">
    <property type="component" value="Unassembled WGS sequence"/>
</dbReference>
<gene>
    <name evidence="3" type="ORF">MA16_Dca010104</name>
</gene>
<protein>
    <recommendedName>
        <fullName evidence="5">Protein LOW PSII ACCUMULATION 2, chloroplastic</fullName>
    </recommendedName>
</protein>
<dbReference type="EMBL" id="KZ502085">
    <property type="protein sequence ID" value="PKU83711.1"/>
    <property type="molecule type" value="Genomic_DNA"/>
</dbReference>
<dbReference type="GO" id="GO:0009507">
    <property type="term" value="C:chloroplast"/>
    <property type="evidence" value="ECO:0007669"/>
    <property type="project" value="TreeGrafter"/>
</dbReference>
<dbReference type="PANTHER" id="PTHR37385">
    <property type="entry name" value="PROTEIN LOW PSII ACCUMULATION 2, CHLOROPLASTIC"/>
    <property type="match status" value="1"/>
</dbReference>
<reference evidence="3 4" key="2">
    <citation type="journal article" date="2017" name="Nature">
        <title>The Apostasia genome and the evolution of orchids.</title>
        <authorList>
            <person name="Zhang G.Q."/>
            <person name="Liu K.W."/>
            <person name="Li Z."/>
            <person name="Lohaus R."/>
            <person name="Hsiao Y.Y."/>
            <person name="Niu S.C."/>
            <person name="Wang J.Y."/>
            <person name="Lin Y.C."/>
            <person name="Xu Q."/>
            <person name="Chen L.J."/>
            <person name="Yoshida K."/>
            <person name="Fujiwara S."/>
            <person name="Wang Z.W."/>
            <person name="Zhang Y.Q."/>
            <person name="Mitsuda N."/>
            <person name="Wang M."/>
            <person name="Liu G.H."/>
            <person name="Pecoraro L."/>
            <person name="Huang H.X."/>
            <person name="Xiao X.J."/>
            <person name="Lin M."/>
            <person name="Wu X.Y."/>
            <person name="Wu W.L."/>
            <person name="Chen Y.Y."/>
            <person name="Chang S.B."/>
            <person name="Sakamoto S."/>
            <person name="Ohme-Takagi M."/>
            <person name="Yagi M."/>
            <person name="Zeng S.J."/>
            <person name="Shen C.Y."/>
            <person name="Yeh C.M."/>
            <person name="Luo Y.B."/>
            <person name="Tsai W.C."/>
            <person name="Van de Peer Y."/>
            <person name="Liu Z.J."/>
        </authorList>
    </citation>
    <scope>NUCLEOTIDE SEQUENCE [LARGE SCALE GENOMIC DNA]</scope>
    <source>
        <tissue evidence="3">The whole plant</tissue>
    </source>
</reference>
<dbReference type="OrthoDB" id="568307at2759"/>
<keyword evidence="4" id="KW-1185">Reference proteome</keyword>
<dbReference type="AlphaFoldDB" id="A0A2I0X756"/>
<evidence type="ECO:0008006" key="5">
    <source>
        <dbReference type="Google" id="ProtNLM"/>
    </source>
</evidence>
<reference evidence="3 4" key="1">
    <citation type="journal article" date="2016" name="Sci. Rep.">
        <title>The Dendrobium catenatum Lindl. genome sequence provides insights into polysaccharide synthase, floral development and adaptive evolution.</title>
        <authorList>
            <person name="Zhang G.Q."/>
            <person name="Xu Q."/>
            <person name="Bian C."/>
            <person name="Tsai W.C."/>
            <person name="Yeh C.M."/>
            <person name="Liu K.W."/>
            <person name="Yoshida K."/>
            <person name="Zhang L.S."/>
            <person name="Chang S.B."/>
            <person name="Chen F."/>
            <person name="Shi Y."/>
            <person name="Su Y.Y."/>
            <person name="Zhang Y.Q."/>
            <person name="Chen L.J."/>
            <person name="Yin Y."/>
            <person name="Lin M."/>
            <person name="Huang H."/>
            <person name="Deng H."/>
            <person name="Wang Z.W."/>
            <person name="Zhu S.L."/>
            <person name="Zhao X."/>
            <person name="Deng C."/>
            <person name="Niu S.C."/>
            <person name="Huang J."/>
            <person name="Wang M."/>
            <person name="Liu G.H."/>
            <person name="Yang H.J."/>
            <person name="Xiao X.J."/>
            <person name="Hsiao Y.Y."/>
            <person name="Wu W.L."/>
            <person name="Chen Y.Y."/>
            <person name="Mitsuda N."/>
            <person name="Ohme-Takagi M."/>
            <person name="Luo Y.B."/>
            <person name="Van de Peer Y."/>
            <person name="Liu Z.J."/>
        </authorList>
    </citation>
    <scope>NUCLEOTIDE SEQUENCE [LARGE SCALE GENOMIC DNA]</scope>
    <source>
        <tissue evidence="3">The whole plant</tissue>
    </source>
</reference>
<name>A0A2I0X756_9ASPA</name>
<evidence type="ECO:0000313" key="4">
    <source>
        <dbReference type="Proteomes" id="UP000233837"/>
    </source>
</evidence>
<keyword evidence="2" id="KW-0472">Membrane</keyword>
<evidence type="ECO:0000313" key="3">
    <source>
        <dbReference type="EMBL" id="PKU83711.1"/>
    </source>
</evidence>
<dbReference type="STRING" id="906689.A0A2I0X756"/>
<feature type="region of interest" description="Disordered" evidence="1">
    <location>
        <begin position="53"/>
        <end position="109"/>
    </location>
</feature>
<organism evidence="3 4">
    <name type="scientific">Dendrobium catenatum</name>
    <dbReference type="NCBI Taxonomy" id="906689"/>
    <lineage>
        <taxon>Eukaryota</taxon>
        <taxon>Viridiplantae</taxon>
        <taxon>Streptophyta</taxon>
        <taxon>Embryophyta</taxon>
        <taxon>Tracheophyta</taxon>
        <taxon>Spermatophyta</taxon>
        <taxon>Magnoliopsida</taxon>
        <taxon>Liliopsida</taxon>
        <taxon>Asparagales</taxon>
        <taxon>Orchidaceae</taxon>
        <taxon>Epidendroideae</taxon>
        <taxon>Malaxideae</taxon>
        <taxon>Dendrobiinae</taxon>
        <taxon>Dendrobium</taxon>
    </lineage>
</organism>
<accession>A0A2I0X756</accession>
<sequence length="211" mass="22620">MESAATLLGIHPQRLFSSLPRTLKRHIAISTSYPSFLFLPLLTSSFSGRGTSFLPKAEPSEGLDSPNSTDLYSASAPPSPPPSKKPNSSGAGFGAAVDEKKKGKRKGRSAVIRRIPIEKSSIFSPTGDEIRSSQEQQGANEGAFLVAWLGLGGLILIEGIALAASGFLPEQWDKFFTKYLYPSFTPTVAVFVGGTVVYGVYKYLQAEKMKG</sequence>
<dbReference type="PANTHER" id="PTHR37385:SF2">
    <property type="entry name" value="PROTEIN LPA2"/>
    <property type="match status" value="1"/>
</dbReference>
<evidence type="ECO:0000256" key="1">
    <source>
        <dbReference type="SAM" id="MobiDB-lite"/>
    </source>
</evidence>
<keyword evidence="2" id="KW-0812">Transmembrane</keyword>
<keyword evidence="2" id="KW-1133">Transmembrane helix</keyword>
<feature type="transmembrane region" description="Helical" evidence="2">
    <location>
        <begin position="143"/>
        <end position="167"/>
    </location>
</feature>
<dbReference type="InterPro" id="IPR038789">
    <property type="entry name" value="LPA2-like"/>
</dbReference>
<proteinExistence type="predicted"/>